<dbReference type="InterPro" id="IPR018674">
    <property type="entry name" value="DUF2142_membrane"/>
</dbReference>
<accession>A0ABU6K3J3</accession>
<evidence type="ECO:0000313" key="2">
    <source>
        <dbReference type="EMBL" id="MEC5385590.1"/>
    </source>
</evidence>
<keyword evidence="1" id="KW-0812">Transmembrane</keyword>
<dbReference type="Pfam" id="PF09913">
    <property type="entry name" value="DUF2142"/>
    <property type="match status" value="1"/>
</dbReference>
<feature type="transmembrane region" description="Helical" evidence="1">
    <location>
        <begin position="253"/>
        <end position="271"/>
    </location>
</feature>
<comment type="caution">
    <text evidence="2">The sequence shown here is derived from an EMBL/GenBank/DDBJ whole genome shotgun (WGS) entry which is preliminary data.</text>
</comment>
<feature type="transmembrane region" description="Helical" evidence="1">
    <location>
        <begin position="425"/>
        <end position="447"/>
    </location>
</feature>
<dbReference type="EMBL" id="JAYXHS010000001">
    <property type="protein sequence ID" value="MEC5385590.1"/>
    <property type="molecule type" value="Genomic_DNA"/>
</dbReference>
<dbReference type="RefSeq" id="WP_327598541.1">
    <property type="nucleotide sequence ID" value="NZ_JAYXHS010000001.1"/>
</dbReference>
<proteinExistence type="predicted"/>
<evidence type="ECO:0000313" key="3">
    <source>
        <dbReference type="Proteomes" id="UP001331561"/>
    </source>
</evidence>
<evidence type="ECO:0000256" key="1">
    <source>
        <dbReference type="SAM" id="Phobius"/>
    </source>
</evidence>
<organism evidence="2 3">
    <name type="scientific">Uliginosibacterium silvisoli</name>
    <dbReference type="NCBI Taxonomy" id="3114758"/>
    <lineage>
        <taxon>Bacteria</taxon>
        <taxon>Pseudomonadati</taxon>
        <taxon>Pseudomonadota</taxon>
        <taxon>Betaproteobacteria</taxon>
        <taxon>Rhodocyclales</taxon>
        <taxon>Zoogloeaceae</taxon>
        <taxon>Uliginosibacterium</taxon>
    </lineage>
</organism>
<keyword evidence="1" id="KW-1133">Transmembrane helix</keyword>
<protein>
    <submittedName>
        <fullName evidence="2">DUF2142 domain-containing protein</fullName>
    </submittedName>
</protein>
<gene>
    <name evidence="2" type="ORF">VVD49_07630</name>
</gene>
<reference evidence="2 3" key="1">
    <citation type="submission" date="2024-01" db="EMBL/GenBank/DDBJ databases">
        <title>Uliginosibacterium soil sp. nov.</title>
        <authorList>
            <person name="Lv Y."/>
        </authorList>
    </citation>
    <scope>NUCLEOTIDE SEQUENCE [LARGE SCALE GENOMIC DNA]</scope>
    <source>
        <strain evidence="2 3">H3</strain>
    </source>
</reference>
<feature type="transmembrane region" description="Helical" evidence="1">
    <location>
        <begin position="365"/>
        <end position="385"/>
    </location>
</feature>
<keyword evidence="3" id="KW-1185">Reference proteome</keyword>
<sequence length="607" mass="68261">MRDNLKKITTDDSFIISLLLFIACFFLAAVIPPFKSPDEFDHIQRAYLLGKGVFILDRPEGKSSGGDVDTGLLAYMASHPSTQDKLSADVIDAASKIRWTGQRVYDPAPGTGYYFPVIYSPQAAGLLLGERLGLTVDYSYRLARAFSILAAVLLVFSAFRTYATNPLSLALISVPMSLFQFSSASLDGVSTALALFVIATFLRITTEKTDTPNWRLYALAIAVVVLATSRIHLIPFVLMLAASFFYTTKKRSLFLFVVSCFFILAWVSIAVKTTVDLRAVLGEPPSNIIAFYTKQPFQFLKVFWQTITDLNLVDNYYTQFLGILGWLDTPFERPMYTVMGSVVLAIASLTFSWRGIKNEWPHRLLLIFISALSIFLIFLALLVTWSPHPASKISGVQGRYFLIPAILIAYGVSEKINSLCDWQKRFFTVFCFLFFVFSISGTTNVLLRRYYLSPFQQQQIENIIYEPEVVSDKSKTYEHKMVPSAVLDERSPIRLRMPPLKNSDFGKQRRIGILFGTYARQNLGRAELLLRASDGRSFIQDFSLSELADNSYRYFYVPADFYVSGEIRFLSGGGISVWENHSADGQILTCLDLLYSSNKDVVVAGCH</sequence>
<keyword evidence="1" id="KW-0472">Membrane</keyword>
<feature type="transmembrane region" description="Helical" evidence="1">
    <location>
        <begin position="184"/>
        <end position="204"/>
    </location>
</feature>
<dbReference type="PROSITE" id="PS51257">
    <property type="entry name" value="PROKAR_LIPOPROTEIN"/>
    <property type="match status" value="1"/>
</dbReference>
<feature type="transmembrane region" description="Helical" evidence="1">
    <location>
        <begin position="216"/>
        <end position="241"/>
    </location>
</feature>
<feature type="transmembrane region" description="Helical" evidence="1">
    <location>
        <begin position="12"/>
        <end position="31"/>
    </location>
</feature>
<feature type="transmembrane region" description="Helical" evidence="1">
    <location>
        <begin position="397"/>
        <end position="413"/>
    </location>
</feature>
<name>A0ABU6K3J3_9RHOO</name>
<dbReference type="Proteomes" id="UP001331561">
    <property type="component" value="Unassembled WGS sequence"/>
</dbReference>
<feature type="transmembrane region" description="Helical" evidence="1">
    <location>
        <begin position="142"/>
        <end position="163"/>
    </location>
</feature>